<accession>A0A2G5T9Q8</accession>
<protein>
    <recommendedName>
        <fullName evidence="4">SPK domain-containing protein</fullName>
    </recommendedName>
</protein>
<evidence type="ECO:0008006" key="4">
    <source>
        <dbReference type="Google" id="ProtNLM"/>
    </source>
</evidence>
<dbReference type="AlphaFoldDB" id="A0A2G5T9Q8"/>
<feature type="region of interest" description="Disordered" evidence="1">
    <location>
        <begin position="1"/>
        <end position="36"/>
    </location>
</feature>
<comment type="caution">
    <text evidence="2">The sequence shown here is derived from an EMBL/GenBank/DDBJ whole genome shotgun (WGS) entry which is preliminary data.</text>
</comment>
<name>A0A2G5T9Q8_9PELO</name>
<evidence type="ECO:0000313" key="2">
    <source>
        <dbReference type="EMBL" id="PIC23821.1"/>
    </source>
</evidence>
<reference evidence="3" key="1">
    <citation type="submission" date="2017-10" db="EMBL/GenBank/DDBJ databases">
        <title>Rapid genome shrinkage in a self-fertile nematode reveals novel sperm competition proteins.</title>
        <authorList>
            <person name="Yin D."/>
            <person name="Schwarz E.M."/>
            <person name="Thomas C.G."/>
            <person name="Felde R.L."/>
            <person name="Korf I.F."/>
            <person name="Cutter A.D."/>
            <person name="Schartner C.M."/>
            <person name="Ralston E.J."/>
            <person name="Meyer B.J."/>
            <person name="Haag E.S."/>
        </authorList>
    </citation>
    <scope>NUCLEOTIDE SEQUENCE [LARGE SCALE GENOMIC DNA]</scope>
    <source>
        <strain evidence="3">JU1422</strain>
    </source>
</reference>
<evidence type="ECO:0000256" key="1">
    <source>
        <dbReference type="SAM" id="MobiDB-lite"/>
    </source>
</evidence>
<evidence type="ECO:0000313" key="3">
    <source>
        <dbReference type="Proteomes" id="UP000230233"/>
    </source>
</evidence>
<dbReference type="Proteomes" id="UP000230233">
    <property type="component" value="Chromosome V"/>
</dbReference>
<organism evidence="2 3">
    <name type="scientific">Caenorhabditis nigoni</name>
    <dbReference type="NCBI Taxonomy" id="1611254"/>
    <lineage>
        <taxon>Eukaryota</taxon>
        <taxon>Metazoa</taxon>
        <taxon>Ecdysozoa</taxon>
        <taxon>Nematoda</taxon>
        <taxon>Chromadorea</taxon>
        <taxon>Rhabditida</taxon>
        <taxon>Rhabditina</taxon>
        <taxon>Rhabditomorpha</taxon>
        <taxon>Rhabditoidea</taxon>
        <taxon>Rhabditidae</taxon>
        <taxon>Peloderinae</taxon>
        <taxon>Caenorhabditis</taxon>
    </lineage>
</organism>
<feature type="region of interest" description="Disordered" evidence="1">
    <location>
        <begin position="194"/>
        <end position="221"/>
    </location>
</feature>
<proteinExistence type="predicted"/>
<gene>
    <name evidence="2" type="primary">Cnig_chr_V.g17384</name>
    <name evidence="2" type="ORF">B9Z55_017384</name>
</gene>
<feature type="compositionally biased region" description="Basic residues" evidence="1">
    <location>
        <begin position="1"/>
        <end position="33"/>
    </location>
</feature>
<sequence length="384" mass="43877">MPQKQTKKKASNGDKKTKRVPSKKKKINTKRVRCSTPWTREYRNDDIKKMAMARNSRFEARQANKEINSKREPIVENDVVDSENSEDVDLDDVVRRVIQMDHNYLPVEQPSMDFDGYGKWRPLPILPEDSENQKTSLASDILETSTSSKTYKGSKNEDFIADVGIQDSGNVDPDDVVRRRVVQILLENVEIQKTSTASGNEQEKEEEDVTSIIEKREIEDNADSKDVKMEADDETVKIEDVEDVDTSEVQPLESMNLLQLLELLHKILLTLDSPFLKEIAEKFQKSMGKTRNSRKIPMETAISALDIVYKLSIQRYSTEDVNQKTSISNHEILTLLKNTCLFLNSHMTSNLLNDIKIAKKNSEKKIPVRNVQIALETALLLINP</sequence>
<dbReference type="EMBL" id="PDUG01000005">
    <property type="protein sequence ID" value="PIC23821.1"/>
    <property type="molecule type" value="Genomic_DNA"/>
</dbReference>
<keyword evidence="3" id="KW-1185">Reference proteome</keyword>